<keyword evidence="3" id="KW-1185">Reference proteome</keyword>
<organism evidence="2 3">
    <name type="scientific">Methanocella arvoryzae (strain DSM 22066 / NBRC 105507 / MRE50)</name>
    <dbReference type="NCBI Taxonomy" id="351160"/>
    <lineage>
        <taxon>Archaea</taxon>
        <taxon>Methanobacteriati</taxon>
        <taxon>Methanobacteriota</taxon>
        <taxon>Stenosarchaea group</taxon>
        <taxon>Methanomicrobia</taxon>
        <taxon>Methanocellales</taxon>
        <taxon>Methanocellaceae</taxon>
        <taxon>Methanocella</taxon>
    </lineage>
</organism>
<evidence type="ECO:0000256" key="1">
    <source>
        <dbReference type="SAM" id="Phobius"/>
    </source>
</evidence>
<reference evidence="2 3" key="1">
    <citation type="journal article" date="2006" name="Science">
        <title>Genome of rice cluster I archaea -- the key methane producers in the rice rhizosphere.</title>
        <authorList>
            <person name="Erkel C."/>
            <person name="Kube M."/>
            <person name="Reinhardt R."/>
            <person name="Liesack W."/>
        </authorList>
    </citation>
    <scope>NUCLEOTIDE SEQUENCE [LARGE SCALE GENOMIC DNA]</scope>
    <source>
        <strain evidence="3">DSM 22066 / NBRC 105507 / MRE50</strain>
    </source>
</reference>
<evidence type="ECO:0000313" key="3">
    <source>
        <dbReference type="Proteomes" id="UP000000663"/>
    </source>
</evidence>
<evidence type="ECO:0000313" key="2">
    <source>
        <dbReference type="EMBL" id="CAJ37967.1"/>
    </source>
</evidence>
<accession>Q0W0X6</accession>
<keyword evidence="1" id="KW-0812">Transmembrane</keyword>
<feature type="transmembrane region" description="Helical" evidence="1">
    <location>
        <begin position="109"/>
        <end position="127"/>
    </location>
</feature>
<dbReference type="EMBL" id="AM114193">
    <property type="protein sequence ID" value="CAJ37967.1"/>
    <property type="molecule type" value="Genomic_DNA"/>
</dbReference>
<keyword evidence="1" id="KW-0472">Membrane</keyword>
<dbReference type="Proteomes" id="UP000000663">
    <property type="component" value="Chromosome"/>
</dbReference>
<keyword evidence="1" id="KW-1133">Transmembrane helix</keyword>
<name>Q0W0X6_METAR</name>
<dbReference type="AlphaFoldDB" id="Q0W0X6"/>
<sequence length="128" mass="14570">MVKKCLHRIGSAFENREALIHQKALNGFAGRKYNGERLYPKFICGSKAATLHAANGAAFRTRVYPSAVLRTSFPQNLRFSVFKAFGFRPPCKRSCIGERSRAGRKYKRLRLPLVYINILICVFIFVIS</sequence>
<protein>
    <submittedName>
        <fullName evidence="2">Uncharacterized protein</fullName>
    </submittedName>
</protein>
<dbReference type="KEGG" id="rci:NRC22"/>
<gene>
    <name evidence="2" type="ORF">NRC22</name>
</gene>
<proteinExistence type="predicted"/>